<evidence type="ECO:0000256" key="5">
    <source>
        <dbReference type="ARBA" id="ARBA00022475"/>
    </source>
</evidence>
<feature type="transmembrane region" description="Helical" evidence="10">
    <location>
        <begin position="395"/>
        <end position="418"/>
    </location>
</feature>
<dbReference type="GO" id="GO:0015297">
    <property type="term" value="F:antiporter activity"/>
    <property type="evidence" value="ECO:0007669"/>
    <property type="project" value="InterPro"/>
</dbReference>
<feature type="transmembrane region" description="Helical" evidence="10">
    <location>
        <begin position="199"/>
        <end position="219"/>
    </location>
</feature>
<feature type="transmembrane region" description="Helical" evidence="10">
    <location>
        <begin position="24"/>
        <end position="44"/>
    </location>
</feature>
<evidence type="ECO:0000256" key="7">
    <source>
        <dbReference type="ARBA" id="ARBA00022989"/>
    </source>
</evidence>
<keyword evidence="7 10" id="KW-1133">Transmembrane helix</keyword>
<keyword evidence="9" id="KW-0046">Antibiotic resistance</keyword>
<dbReference type="EMBL" id="JAFNAA010000008">
    <property type="protein sequence ID" value="MBO1108367.1"/>
    <property type="molecule type" value="Genomic_DNA"/>
</dbReference>
<evidence type="ECO:0000256" key="1">
    <source>
        <dbReference type="ARBA" id="ARBA00004429"/>
    </source>
</evidence>
<keyword evidence="6 10" id="KW-0812">Transmembrane</keyword>
<dbReference type="GO" id="GO:0005886">
    <property type="term" value="C:plasma membrane"/>
    <property type="evidence" value="ECO:0007669"/>
    <property type="project" value="UniProtKB-SubCell"/>
</dbReference>
<sequence>MTTNSSVTEIQDTSLATAPLLSLFWRYTIPTITAMVISGIYVTIDGIFVGHFLGEQGLAGVMLAYPVGSVLYAVGAMIGMGASSLVSLNMGRGDLQSARGIVGNALLLVILAALIIGSVGLLYGGHMLRWLGAEGEIYSAGMEYLRWYFMLGSAALLSMSFSALLRNDGQPKRVTYIMVLGGTLNVIMDYLFLAVFPMGLAGVGLATMLSQVVTGGLCLSHFCSRRSQLRLTWAALRPKLTLLLQILRLGTSSLLMYLYLSVVLAFHNKAFMSVGSALHVAAYGIVSYAEAFFYLIFEGIALGIQPITSFNAGAGLEERVRKIRNLGLGITAGLGISGMIALYLFPQYVAFMFAGDNPGLSKEAVNGIYRYFWGLPMEGLLLVGATYFQSVNKPVIASTLTGGKLLLIGGFLFVFARWWGVNGVWMALPACSTLLCIWMLWQMKNENRHPARGMLE</sequence>
<evidence type="ECO:0000313" key="12">
    <source>
        <dbReference type="Proteomes" id="UP000664658"/>
    </source>
</evidence>
<gene>
    <name evidence="11" type="ORF">J2R62_09045</name>
</gene>
<feature type="transmembrane region" description="Helical" evidence="10">
    <location>
        <begin position="100"/>
        <end position="124"/>
    </location>
</feature>
<dbReference type="Proteomes" id="UP000664658">
    <property type="component" value="Unassembled WGS sequence"/>
</dbReference>
<dbReference type="PANTHER" id="PTHR43823">
    <property type="entry name" value="SPORULATION PROTEIN YKVU"/>
    <property type="match status" value="1"/>
</dbReference>
<dbReference type="GO" id="GO:0046677">
    <property type="term" value="P:response to antibiotic"/>
    <property type="evidence" value="ECO:0007669"/>
    <property type="project" value="UniProtKB-KW"/>
</dbReference>
<protein>
    <recommendedName>
        <fullName evidence="3">Multidrug export protein MepA</fullName>
    </recommendedName>
</protein>
<keyword evidence="8 10" id="KW-0472">Membrane</keyword>
<evidence type="ECO:0000256" key="4">
    <source>
        <dbReference type="ARBA" id="ARBA00022448"/>
    </source>
</evidence>
<comment type="subcellular location">
    <subcellularLocation>
        <location evidence="1">Cell inner membrane</location>
        <topology evidence="1">Multi-pass membrane protein</topology>
    </subcellularLocation>
</comment>
<name>A0A8I1W8P6_PLESH</name>
<organism evidence="11 12">
    <name type="scientific">Plesiomonas shigelloides</name>
    <name type="common">Aeromonas shigelloides</name>
    <dbReference type="NCBI Taxonomy" id="703"/>
    <lineage>
        <taxon>Bacteria</taxon>
        <taxon>Pseudomonadati</taxon>
        <taxon>Pseudomonadota</taxon>
        <taxon>Gammaproteobacteria</taxon>
        <taxon>Enterobacterales</taxon>
        <taxon>Enterobacteriaceae</taxon>
        <taxon>Plesiomonas</taxon>
    </lineage>
</organism>
<dbReference type="PANTHER" id="PTHR43823:SF3">
    <property type="entry name" value="MULTIDRUG EXPORT PROTEIN MEPA"/>
    <property type="match status" value="1"/>
</dbReference>
<dbReference type="RefSeq" id="WP_207542071.1">
    <property type="nucleotide sequence ID" value="NZ_JAFNAA010000008.1"/>
</dbReference>
<proteinExistence type="inferred from homology"/>
<keyword evidence="5" id="KW-1003">Cell membrane</keyword>
<dbReference type="InterPro" id="IPR051327">
    <property type="entry name" value="MATE_MepA_subfamily"/>
</dbReference>
<feature type="transmembrane region" description="Helical" evidence="10">
    <location>
        <begin position="280"/>
        <end position="304"/>
    </location>
</feature>
<evidence type="ECO:0000256" key="2">
    <source>
        <dbReference type="ARBA" id="ARBA00008417"/>
    </source>
</evidence>
<comment type="caution">
    <text evidence="11">The sequence shown here is derived from an EMBL/GenBank/DDBJ whole genome shotgun (WGS) entry which is preliminary data.</text>
</comment>
<evidence type="ECO:0000256" key="8">
    <source>
        <dbReference type="ARBA" id="ARBA00023136"/>
    </source>
</evidence>
<feature type="transmembrane region" description="Helical" evidence="10">
    <location>
        <begin position="240"/>
        <end position="260"/>
    </location>
</feature>
<keyword evidence="4" id="KW-0813">Transport</keyword>
<dbReference type="CDD" id="cd13143">
    <property type="entry name" value="MATE_MepA_like"/>
    <property type="match status" value="1"/>
</dbReference>
<evidence type="ECO:0000256" key="6">
    <source>
        <dbReference type="ARBA" id="ARBA00022692"/>
    </source>
</evidence>
<accession>A0A8I1W8P6</accession>
<evidence type="ECO:0000256" key="3">
    <source>
        <dbReference type="ARBA" id="ARBA00022106"/>
    </source>
</evidence>
<dbReference type="Pfam" id="PF01554">
    <property type="entry name" value="MatE"/>
    <property type="match status" value="2"/>
</dbReference>
<dbReference type="PIRSF" id="PIRSF006603">
    <property type="entry name" value="DinF"/>
    <property type="match status" value="1"/>
</dbReference>
<reference evidence="11" key="1">
    <citation type="submission" date="2021-03" db="EMBL/GenBank/DDBJ databases">
        <title>Plesiomonas shigelloides zfcc0051, isolated from zebrafish feces.</title>
        <authorList>
            <person name="Vanderhoek Z."/>
            <person name="Gaulke C."/>
        </authorList>
    </citation>
    <scope>NUCLEOTIDE SEQUENCE</scope>
    <source>
        <strain evidence="11">Zfcc0051</strain>
    </source>
</reference>
<dbReference type="InterPro" id="IPR045070">
    <property type="entry name" value="MATE_MepA-like"/>
</dbReference>
<feature type="transmembrane region" description="Helical" evidence="10">
    <location>
        <begin position="144"/>
        <end position="165"/>
    </location>
</feature>
<feature type="transmembrane region" description="Helical" evidence="10">
    <location>
        <begin position="325"/>
        <end position="348"/>
    </location>
</feature>
<dbReference type="AlphaFoldDB" id="A0A8I1W8P6"/>
<evidence type="ECO:0000256" key="9">
    <source>
        <dbReference type="ARBA" id="ARBA00023251"/>
    </source>
</evidence>
<evidence type="ECO:0000256" key="10">
    <source>
        <dbReference type="SAM" id="Phobius"/>
    </source>
</evidence>
<dbReference type="InterPro" id="IPR002528">
    <property type="entry name" value="MATE_fam"/>
</dbReference>
<feature type="transmembrane region" description="Helical" evidence="10">
    <location>
        <begin position="424"/>
        <end position="441"/>
    </location>
</feature>
<comment type="similarity">
    <text evidence="2">Belongs to the multi antimicrobial extrusion (MATE) (TC 2.A.66.1) family. MepA subfamily.</text>
</comment>
<feature type="transmembrane region" description="Helical" evidence="10">
    <location>
        <begin position="64"/>
        <end position="88"/>
    </location>
</feature>
<evidence type="ECO:0000313" key="11">
    <source>
        <dbReference type="EMBL" id="MBO1108367.1"/>
    </source>
</evidence>
<dbReference type="InterPro" id="IPR048279">
    <property type="entry name" value="MdtK-like"/>
</dbReference>
<feature type="transmembrane region" description="Helical" evidence="10">
    <location>
        <begin position="174"/>
        <end position="193"/>
    </location>
</feature>
<dbReference type="GO" id="GO:0042910">
    <property type="term" value="F:xenobiotic transmembrane transporter activity"/>
    <property type="evidence" value="ECO:0007669"/>
    <property type="project" value="InterPro"/>
</dbReference>